<evidence type="ECO:0000256" key="4">
    <source>
        <dbReference type="ARBA" id="ARBA00022738"/>
    </source>
</evidence>
<evidence type="ECO:0000259" key="7">
    <source>
        <dbReference type="PROSITE" id="PS51007"/>
    </source>
</evidence>
<dbReference type="Proteomes" id="UP001301728">
    <property type="component" value="Unassembled WGS sequence"/>
</dbReference>
<sequence length="1133" mass="124510">MTFLLNTRRLWPAFFLTLLLVGCTEELPKETPLTIKEDQATAYNRAKEVRENTSLELYDGITMSLWASDSLAPDPIAMSIDDEGNVYLTRTNRQKHSEFDIRGHQDWMTRSIALQTAEERRAFLHKEFAPENSARNEYLPDLNNDGSHDWKDLAVEEEEVWKLTDENGDGIADVSKRILSDFHDEITDVAGALLVRKNDVFVGVGPDMWRLQDTNGDEVLDKKESIATGFAVHIGFGGHGMSGAIEGPDGRIYWGIGDIGANLTAKDGSTYKYPNQGVIVRSDPDGSNFEVFAAGLRNTHEFVFDAYGNIISSDNDGDHRGESERLVHIVEGHDAGWRANWQYGKYTDPRNNKYHVWMDERLFQPRWDGQAAYIIPPIMNYHNGPTGMVYNPGTALGSAWKDHFFLVEFVGNPSRSPIWSFTLKPKGATFELEQEKKLALGILPTGIRFGPDGALYAADWINGWDTKNYGRVWKIDVSSDKNDLAAARKETKELMVLDYEGQSDDRLYELLSHADMRIRQKAQFELVNRGKKGAQLFKKAIDQTDNQLARVHGVWGLGQLGRQRLDHAAPIVGLLGDSDPEIVAQAAKMLGDLKYAEAAPQLVKLLSNDYPRARFYAAEALGRIKYEQAIPDLIKMIEANNDEDIYIRHAGVLALSRIGKQEPVVALASSSSRALRIAAVLVLRRLGSEKVAAFLKDDDEYIVTEAARAINDDWSIEPALPALAATLAETRFTSEPLLRRAINAALRVGGDKELDMVIAFALRDGVAPELKAEALATLGTWANPSVMDRVDGRYRGEIKRDAALAQTKAKANAGKFLQSSNSAVVIAAANMLADLQVADFNDQLATMMASHPLPEVRSAMLTSLGKLSYSDMEGLVKKGMNDKEGEVRTTALGLLSGMEISAENLPGIVTPIFAKGSLKEQQEMLTVLGKMSAEKSEAILSGLIDQLTNKKLDKSLTLDLIEASEANGSAALAAKLEPLKSDDANTVAAFQETLYGGDARLGGRTFYTHPAAQCTRCHVIRGEGTTVGPQLGGIGSVLTREQILQALIEPGARLAPGFGSVSLTLKDGQKVSGILMEETDKELVLKTSEAEPLHIPTARISERKNSPSSMPAMGGIMTKREIRDVVEFLANLK</sequence>
<name>A0ABU5U4V8_9CYAN</name>
<protein>
    <submittedName>
        <fullName evidence="8">HEAT repeat domain-containing protein</fullName>
    </submittedName>
</protein>
<dbReference type="InterPro" id="IPR055557">
    <property type="entry name" value="DUF7133"/>
</dbReference>
<dbReference type="InterPro" id="IPR009056">
    <property type="entry name" value="Cyt_c-like_dom"/>
</dbReference>
<dbReference type="Pfam" id="PF23500">
    <property type="entry name" value="DUF7133"/>
    <property type="match status" value="1"/>
</dbReference>
<dbReference type="SUPFAM" id="SSF46626">
    <property type="entry name" value="Cytochrome c"/>
    <property type="match status" value="1"/>
</dbReference>
<feature type="domain" description="Cytochrome c" evidence="7">
    <location>
        <begin position="997"/>
        <end position="1133"/>
    </location>
</feature>
<dbReference type="PANTHER" id="PTHR33546:SF1">
    <property type="entry name" value="LARGE, MULTIFUNCTIONAL SECRETED PROTEIN"/>
    <property type="match status" value="1"/>
</dbReference>
<keyword evidence="4" id="KW-0605">Phycobilisome</keyword>
<keyword evidence="2 6" id="KW-0349">Heme</keyword>
<evidence type="ECO:0000256" key="2">
    <source>
        <dbReference type="ARBA" id="ARBA00022617"/>
    </source>
</evidence>
<dbReference type="Pfam" id="PF13646">
    <property type="entry name" value="HEAT_2"/>
    <property type="match status" value="1"/>
</dbReference>
<evidence type="ECO:0000256" key="6">
    <source>
        <dbReference type="PROSITE-ProRule" id="PRU00433"/>
    </source>
</evidence>
<dbReference type="InterPro" id="IPR013427">
    <property type="entry name" value="Haem-bd_dom_put"/>
</dbReference>
<accession>A0ABU5U4V8</accession>
<evidence type="ECO:0000256" key="5">
    <source>
        <dbReference type="ARBA" id="ARBA00023004"/>
    </source>
</evidence>
<comment type="caution">
    <text evidence="8">The sequence shown here is derived from an EMBL/GenBank/DDBJ whole genome shotgun (WGS) entry which is preliminary data.</text>
</comment>
<dbReference type="InterPro" id="IPR016024">
    <property type="entry name" value="ARM-type_fold"/>
</dbReference>
<evidence type="ECO:0000313" key="9">
    <source>
        <dbReference type="Proteomes" id="UP001301728"/>
    </source>
</evidence>
<keyword evidence="5 6" id="KW-0408">Iron</keyword>
<evidence type="ECO:0000313" key="8">
    <source>
        <dbReference type="EMBL" id="MEA5522217.1"/>
    </source>
</evidence>
<dbReference type="NCBIfam" id="TIGR02603">
    <property type="entry name" value="CxxCH_TIGR02603"/>
    <property type="match status" value="1"/>
</dbReference>
<dbReference type="PANTHER" id="PTHR33546">
    <property type="entry name" value="LARGE, MULTIFUNCTIONAL SECRETED PROTEIN-RELATED"/>
    <property type="match status" value="1"/>
</dbReference>
<dbReference type="Gene3D" id="2.120.10.30">
    <property type="entry name" value="TolB, C-terminal domain"/>
    <property type="match status" value="1"/>
</dbReference>
<dbReference type="InterPro" id="IPR011042">
    <property type="entry name" value="6-blade_b-propeller_TolB-like"/>
</dbReference>
<dbReference type="EMBL" id="JAYGHT010000151">
    <property type="protein sequence ID" value="MEA5522217.1"/>
    <property type="molecule type" value="Genomic_DNA"/>
</dbReference>
<keyword evidence="3 6" id="KW-0479">Metal-binding</keyword>
<evidence type="ECO:0000256" key="1">
    <source>
        <dbReference type="ARBA" id="ARBA00022549"/>
    </source>
</evidence>
<dbReference type="InterPro" id="IPR036909">
    <property type="entry name" value="Cyt_c-like_dom_sf"/>
</dbReference>
<dbReference type="InterPro" id="IPR011041">
    <property type="entry name" value="Quinoprot_gluc/sorb_DH_b-prop"/>
</dbReference>
<dbReference type="SUPFAM" id="SSF48371">
    <property type="entry name" value="ARM repeat"/>
    <property type="match status" value="1"/>
</dbReference>
<keyword evidence="9" id="KW-1185">Reference proteome</keyword>
<dbReference type="Gene3D" id="1.25.10.10">
    <property type="entry name" value="Leucine-rich Repeat Variant"/>
    <property type="match status" value="2"/>
</dbReference>
<gene>
    <name evidence="8" type="ORF">VB854_25075</name>
</gene>
<dbReference type="PROSITE" id="PS51007">
    <property type="entry name" value="CYTC"/>
    <property type="match status" value="1"/>
</dbReference>
<proteinExistence type="predicted"/>
<dbReference type="Gene3D" id="1.10.760.10">
    <property type="entry name" value="Cytochrome c-like domain"/>
    <property type="match status" value="1"/>
</dbReference>
<evidence type="ECO:0000256" key="3">
    <source>
        <dbReference type="ARBA" id="ARBA00022723"/>
    </source>
</evidence>
<dbReference type="InterPro" id="IPR004155">
    <property type="entry name" value="PBS_lyase_HEAT"/>
</dbReference>
<dbReference type="InterPro" id="IPR011989">
    <property type="entry name" value="ARM-like"/>
</dbReference>
<reference evidence="8 9" key="1">
    <citation type="submission" date="2023-12" db="EMBL/GenBank/DDBJ databases">
        <title>Baltic Sea Cyanobacteria.</title>
        <authorList>
            <person name="Delbaje E."/>
            <person name="Fewer D.P."/>
            <person name="Shishido T.K."/>
        </authorList>
    </citation>
    <scope>NUCLEOTIDE SEQUENCE [LARGE SCALE GENOMIC DNA]</scope>
    <source>
        <strain evidence="8 9">CCNP 1315</strain>
    </source>
</reference>
<keyword evidence="1" id="KW-0042">Antenna complex</keyword>
<organism evidence="8 9">
    <name type="scientific">Limnoraphis robusta CCNP1315</name>
    <dbReference type="NCBI Taxonomy" id="3110306"/>
    <lineage>
        <taxon>Bacteria</taxon>
        <taxon>Bacillati</taxon>
        <taxon>Cyanobacteriota</taxon>
        <taxon>Cyanophyceae</taxon>
        <taxon>Oscillatoriophycideae</taxon>
        <taxon>Oscillatoriales</taxon>
        <taxon>Sirenicapillariaceae</taxon>
        <taxon>Limnoraphis</taxon>
    </lineage>
</organism>
<dbReference type="SUPFAM" id="SSF50952">
    <property type="entry name" value="Soluble quinoprotein glucose dehydrogenase"/>
    <property type="match status" value="1"/>
</dbReference>
<dbReference type="SMART" id="SM00567">
    <property type="entry name" value="EZ_HEAT"/>
    <property type="match status" value="4"/>
</dbReference>